<keyword evidence="4" id="KW-0560">Oxidoreductase</keyword>
<evidence type="ECO:0000256" key="4">
    <source>
        <dbReference type="ARBA" id="ARBA00022964"/>
    </source>
</evidence>
<gene>
    <name evidence="6" type="ORF">DH2020_036610</name>
</gene>
<dbReference type="PANTHER" id="PTHR10543">
    <property type="entry name" value="BETA-CAROTENE DIOXYGENASE"/>
    <property type="match status" value="1"/>
</dbReference>
<evidence type="ECO:0000256" key="3">
    <source>
        <dbReference type="ARBA" id="ARBA00022723"/>
    </source>
</evidence>
<dbReference type="PANTHER" id="PTHR10543:SF46">
    <property type="entry name" value="CAROTENOID CLEAVAGE DIOXYGENASE 4, CHLOROPLASTIC-RELATED"/>
    <property type="match status" value="1"/>
</dbReference>
<proteinExistence type="inferred from homology"/>
<keyword evidence="3" id="KW-0479">Metal-binding</keyword>
<sequence>MLQMIKISQGKATFCSRYVKTHKHAVEREIGYPFVPGVFSSFNGLPATMARLALSAARVLTGQFDPASHGSGSANARLAVFGGRLFALCESDLPYEVKVTGDGDIITLGRHDLHTSEPFLRMTAHPKIDRVTGEAFFYGYDVARPYLTFYRTDGGGRKQKGMPIFSMEECTAIHDFAVTKNYAVFPDVQIVVRPAWVLRGDRRYIYAAIIDQTSWAGLVKLDLSLTNVDGGDCTVATRLYGLGYSGGEPFFVPREPNNPTVDEDDGYLVTYVHDKNTDESKFLVMDAKSPTLDIVAAVKLHNGFPMVSMASFCRRAISENFENYLSIIN</sequence>
<evidence type="ECO:0000256" key="5">
    <source>
        <dbReference type="ARBA" id="ARBA00023004"/>
    </source>
</evidence>
<evidence type="ECO:0000256" key="2">
    <source>
        <dbReference type="ARBA" id="ARBA00006787"/>
    </source>
</evidence>
<comment type="caution">
    <text evidence="6">The sequence shown here is derived from an EMBL/GenBank/DDBJ whole genome shotgun (WGS) entry which is preliminary data.</text>
</comment>
<keyword evidence="7" id="KW-1185">Reference proteome</keyword>
<dbReference type="Proteomes" id="UP001318860">
    <property type="component" value="Unassembled WGS sequence"/>
</dbReference>
<evidence type="ECO:0000313" key="6">
    <source>
        <dbReference type="EMBL" id="KAK6129650.1"/>
    </source>
</evidence>
<dbReference type="InterPro" id="IPR004294">
    <property type="entry name" value="Carotenoid_Oase"/>
</dbReference>
<organism evidence="6 7">
    <name type="scientific">Rehmannia glutinosa</name>
    <name type="common">Chinese foxglove</name>
    <dbReference type="NCBI Taxonomy" id="99300"/>
    <lineage>
        <taxon>Eukaryota</taxon>
        <taxon>Viridiplantae</taxon>
        <taxon>Streptophyta</taxon>
        <taxon>Embryophyta</taxon>
        <taxon>Tracheophyta</taxon>
        <taxon>Spermatophyta</taxon>
        <taxon>Magnoliopsida</taxon>
        <taxon>eudicotyledons</taxon>
        <taxon>Gunneridae</taxon>
        <taxon>Pentapetalae</taxon>
        <taxon>asterids</taxon>
        <taxon>lamiids</taxon>
        <taxon>Lamiales</taxon>
        <taxon>Orobanchaceae</taxon>
        <taxon>Rehmannieae</taxon>
        <taxon>Rehmannia</taxon>
    </lineage>
</organism>
<accession>A0ABR0V3P4</accession>
<comment type="cofactor">
    <cofactor evidence="1">
        <name>Fe(2+)</name>
        <dbReference type="ChEBI" id="CHEBI:29033"/>
    </cofactor>
</comment>
<name>A0ABR0V3P4_REHGL</name>
<keyword evidence="5" id="KW-0408">Iron</keyword>
<dbReference type="EMBL" id="JABTTQ020001622">
    <property type="protein sequence ID" value="KAK6129650.1"/>
    <property type="molecule type" value="Genomic_DNA"/>
</dbReference>
<evidence type="ECO:0000313" key="7">
    <source>
        <dbReference type="Proteomes" id="UP001318860"/>
    </source>
</evidence>
<dbReference type="Pfam" id="PF03055">
    <property type="entry name" value="RPE65"/>
    <property type="match status" value="2"/>
</dbReference>
<comment type="similarity">
    <text evidence="2">Belongs to the carotenoid oxygenase family.</text>
</comment>
<evidence type="ECO:0000256" key="1">
    <source>
        <dbReference type="ARBA" id="ARBA00001954"/>
    </source>
</evidence>
<reference evidence="6 7" key="1">
    <citation type="journal article" date="2021" name="Comput. Struct. Biotechnol. J.">
        <title>De novo genome assembly of the potent medicinal plant Rehmannia glutinosa using nanopore technology.</title>
        <authorList>
            <person name="Ma L."/>
            <person name="Dong C."/>
            <person name="Song C."/>
            <person name="Wang X."/>
            <person name="Zheng X."/>
            <person name="Niu Y."/>
            <person name="Chen S."/>
            <person name="Feng W."/>
        </authorList>
    </citation>
    <scope>NUCLEOTIDE SEQUENCE [LARGE SCALE GENOMIC DNA]</scope>
    <source>
        <strain evidence="6">DH-2019</strain>
    </source>
</reference>
<keyword evidence="4" id="KW-0223">Dioxygenase</keyword>
<protein>
    <submittedName>
        <fullName evidence="6">Uncharacterized protein</fullName>
    </submittedName>
</protein>